<dbReference type="PANTHER" id="PTHR48081:SF13">
    <property type="entry name" value="ALPHA_BETA HYDROLASE"/>
    <property type="match status" value="1"/>
</dbReference>
<evidence type="ECO:0000313" key="6">
    <source>
        <dbReference type="Proteomes" id="UP000321425"/>
    </source>
</evidence>
<dbReference type="InterPro" id="IPR029058">
    <property type="entry name" value="AB_hydrolase_fold"/>
</dbReference>
<name>A0A1H7SQS5_9LACT</name>
<evidence type="ECO:0000313" key="4">
    <source>
        <dbReference type="EMBL" id="SEL74745.1"/>
    </source>
</evidence>
<dbReference type="Gene3D" id="3.40.50.1820">
    <property type="entry name" value="alpha/beta hydrolase"/>
    <property type="match status" value="1"/>
</dbReference>
<dbReference type="RefSeq" id="WP_091487531.1">
    <property type="nucleotide sequence ID" value="NZ_BJUX01000011.1"/>
</dbReference>
<reference evidence="3 6" key="2">
    <citation type="submission" date="2019-07" db="EMBL/GenBank/DDBJ databases">
        <title>Whole genome shotgun sequence of Alkalibacterium putridalgicola NBRC 103243.</title>
        <authorList>
            <person name="Hosoyama A."/>
            <person name="Uohara A."/>
            <person name="Ohji S."/>
            <person name="Ichikawa N."/>
        </authorList>
    </citation>
    <scope>NUCLEOTIDE SEQUENCE [LARGE SCALE GENOMIC DNA]</scope>
    <source>
        <strain evidence="3 6">NBRC 103243</strain>
    </source>
</reference>
<feature type="domain" description="BD-FAE-like" evidence="2">
    <location>
        <begin position="60"/>
        <end position="257"/>
    </location>
</feature>
<dbReference type="EMBL" id="FOBL01000009">
    <property type="protein sequence ID" value="SEL74745.1"/>
    <property type="molecule type" value="Genomic_DNA"/>
</dbReference>
<dbReference type="SUPFAM" id="SSF53474">
    <property type="entry name" value="alpha/beta-Hydrolases"/>
    <property type="match status" value="1"/>
</dbReference>
<accession>A0A1H7SQS5</accession>
<evidence type="ECO:0000256" key="1">
    <source>
        <dbReference type="ARBA" id="ARBA00022801"/>
    </source>
</evidence>
<evidence type="ECO:0000259" key="2">
    <source>
        <dbReference type="Pfam" id="PF20434"/>
    </source>
</evidence>
<dbReference type="InterPro" id="IPR049492">
    <property type="entry name" value="BD-FAE-like_dom"/>
</dbReference>
<dbReference type="Proteomes" id="UP000321425">
    <property type="component" value="Unassembled WGS sequence"/>
</dbReference>
<evidence type="ECO:0000313" key="3">
    <source>
        <dbReference type="EMBL" id="GEK89178.1"/>
    </source>
</evidence>
<dbReference type="InterPro" id="IPR050300">
    <property type="entry name" value="GDXG_lipolytic_enzyme"/>
</dbReference>
<dbReference type="EMBL" id="BJUX01000011">
    <property type="protein sequence ID" value="GEK89178.1"/>
    <property type="molecule type" value="Genomic_DNA"/>
</dbReference>
<dbReference type="OrthoDB" id="9815425at2"/>
<dbReference type="GO" id="GO:0016787">
    <property type="term" value="F:hydrolase activity"/>
    <property type="evidence" value="ECO:0007669"/>
    <property type="project" value="UniProtKB-KW"/>
</dbReference>
<dbReference type="PANTHER" id="PTHR48081">
    <property type="entry name" value="AB HYDROLASE SUPERFAMILY PROTEIN C4A8.06C"/>
    <property type="match status" value="1"/>
</dbReference>
<sequence length="299" mass="33836">MIDSYENMPKSNAHPEGMQTVQGDKQNIRARILPEDHIYQRKNGRNLRIRLVYPEGYELEGPYPILVHIQGSGWFQQDLNNIITDLMPIVKRGFVLAVVEYLPIPDASFPSHIHDAKTAVRYLNAHADELQLDMENLFLSGDSSGGHTAVMTWATWQTDMLDNSTEPLPDIKACIDIYGVTDFEAIVNQPSATDHAKPTSPPNLLLTEFIRGNDDAHVKQASVQYYLEKNKPTIPLLILHGNKDTVVPFEQSVLLYEVCLEYDLKAEFFCVDEADHGGSIFYTDEVVGIIRDFLIKHIK</sequence>
<protein>
    <submittedName>
        <fullName evidence="3 4">Esterase</fullName>
    </submittedName>
</protein>
<reference evidence="4 5" key="1">
    <citation type="submission" date="2016-10" db="EMBL/GenBank/DDBJ databases">
        <authorList>
            <person name="de Groot N.N."/>
        </authorList>
    </citation>
    <scope>NUCLEOTIDE SEQUENCE [LARGE SCALE GENOMIC DNA]</scope>
    <source>
        <strain evidence="4 5">DSM 19182</strain>
    </source>
</reference>
<dbReference type="Proteomes" id="UP000198548">
    <property type="component" value="Unassembled WGS sequence"/>
</dbReference>
<dbReference type="AlphaFoldDB" id="A0A1H7SQS5"/>
<proteinExistence type="predicted"/>
<dbReference type="STRING" id="426703.SAMN04488100_10932"/>
<dbReference type="Pfam" id="PF20434">
    <property type="entry name" value="BD-FAE"/>
    <property type="match status" value="1"/>
</dbReference>
<organism evidence="4 5">
    <name type="scientific">Alkalibacterium putridalgicola</name>
    <dbReference type="NCBI Taxonomy" id="426703"/>
    <lineage>
        <taxon>Bacteria</taxon>
        <taxon>Bacillati</taxon>
        <taxon>Bacillota</taxon>
        <taxon>Bacilli</taxon>
        <taxon>Lactobacillales</taxon>
        <taxon>Carnobacteriaceae</taxon>
        <taxon>Alkalibacterium</taxon>
    </lineage>
</organism>
<evidence type="ECO:0000313" key="5">
    <source>
        <dbReference type="Proteomes" id="UP000198548"/>
    </source>
</evidence>
<keyword evidence="1" id="KW-0378">Hydrolase</keyword>
<keyword evidence="6" id="KW-1185">Reference proteome</keyword>
<gene>
    <name evidence="3" type="ORF">APU01nite_12170</name>
    <name evidence="4" type="ORF">SAMN04488100_10932</name>
</gene>